<evidence type="ECO:0000256" key="1">
    <source>
        <dbReference type="ARBA" id="ARBA00010333"/>
    </source>
</evidence>
<dbReference type="SMART" id="SM00062">
    <property type="entry name" value="PBPb"/>
    <property type="match status" value="1"/>
</dbReference>
<proteinExistence type="inferred from homology"/>
<keyword evidence="2" id="KW-0813">Transport</keyword>
<dbReference type="PANTHER" id="PTHR30085">
    <property type="entry name" value="AMINO ACID ABC TRANSPORTER PERMEASE"/>
    <property type="match status" value="1"/>
</dbReference>
<dbReference type="RefSeq" id="WP_345401501.1">
    <property type="nucleotide sequence ID" value="NZ_BAABHG010000012.1"/>
</dbReference>
<comment type="caution">
    <text evidence="6">The sequence shown here is derived from an EMBL/GenBank/DDBJ whole genome shotgun (WGS) entry which is preliminary data.</text>
</comment>
<feature type="signal peptide" evidence="4">
    <location>
        <begin position="1"/>
        <end position="20"/>
    </location>
</feature>
<evidence type="ECO:0000256" key="2">
    <source>
        <dbReference type="ARBA" id="ARBA00022448"/>
    </source>
</evidence>
<sequence>MRIRAFLNFAALAFLLLTCAGCGSDPVAPVDSVVAKASAGNHLTIGIRFDSPGLSLRTIDGRFLGFDVDVARYVAGELGVEPQNITWHETTSATRESDLANGVVDLVVASYSITDRRKQQVAFAGPYFVTGQDLLVRRTSPDITGPETLNGRKLCSVTGSTPAQQVRDRYAQAVQLVEYPRYPDCVTALLAGQIDAITTDGVILAGYVAQDPELLRIVGKPFSTEKYGVGLRKNDTEGKAAVGKAIQKMISGGEWQRSLSTNIGQSGYPIPAPPEVTEQ</sequence>
<evidence type="ECO:0000259" key="5">
    <source>
        <dbReference type="SMART" id="SM00062"/>
    </source>
</evidence>
<dbReference type="Gene3D" id="3.40.190.10">
    <property type="entry name" value="Periplasmic binding protein-like II"/>
    <property type="match status" value="2"/>
</dbReference>
<dbReference type="Proteomes" id="UP001597419">
    <property type="component" value="Unassembled WGS sequence"/>
</dbReference>
<dbReference type="InterPro" id="IPR001638">
    <property type="entry name" value="Solute-binding_3/MltF_N"/>
</dbReference>
<dbReference type="InterPro" id="IPR051455">
    <property type="entry name" value="Bact_solute-bind_prot3"/>
</dbReference>
<feature type="chain" id="PRO_5045104531" evidence="4">
    <location>
        <begin position="21"/>
        <end position="279"/>
    </location>
</feature>
<evidence type="ECO:0000256" key="4">
    <source>
        <dbReference type="SAM" id="SignalP"/>
    </source>
</evidence>
<dbReference type="CDD" id="cd13690">
    <property type="entry name" value="PBP2_GluB"/>
    <property type="match status" value="1"/>
</dbReference>
<name>A0ABW5GMU2_9PSEU</name>
<evidence type="ECO:0000256" key="3">
    <source>
        <dbReference type="ARBA" id="ARBA00022729"/>
    </source>
</evidence>
<reference evidence="7" key="1">
    <citation type="journal article" date="2019" name="Int. J. Syst. Evol. Microbiol.">
        <title>The Global Catalogue of Microorganisms (GCM) 10K type strain sequencing project: providing services to taxonomists for standard genome sequencing and annotation.</title>
        <authorList>
            <consortium name="The Broad Institute Genomics Platform"/>
            <consortium name="The Broad Institute Genome Sequencing Center for Infectious Disease"/>
            <person name="Wu L."/>
            <person name="Ma J."/>
        </authorList>
    </citation>
    <scope>NUCLEOTIDE SEQUENCE [LARGE SCALE GENOMIC DNA]</scope>
    <source>
        <strain evidence="7">CGMCC 4.7643</strain>
    </source>
</reference>
<accession>A0ABW5GMU2</accession>
<dbReference type="Pfam" id="PF00497">
    <property type="entry name" value="SBP_bac_3"/>
    <property type="match status" value="1"/>
</dbReference>
<evidence type="ECO:0000313" key="7">
    <source>
        <dbReference type="Proteomes" id="UP001597419"/>
    </source>
</evidence>
<keyword evidence="3 4" id="KW-0732">Signal</keyword>
<dbReference type="SUPFAM" id="SSF53850">
    <property type="entry name" value="Periplasmic binding protein-like II"/>
    <property type="match status" value="1"/>
</dbReference>
<evidence type="ECO:0000313" key="6">
    <source>
        <dbReference type="EMBL" id="MFD2462160.1"/>
    </source>
</evidence>
<protein>
    <submittedName>
        <fullName evidence="6">Glutamate ABC transporter substrate-binding protein</fullName>
    </submittedName>
</protein>
<dbReference type="EMBL" id="JBHUKU010000015">
    <property type="protein sequence ID" value="MFD2462160.1"/>
    <property type="molecule type" value="Genomic_DNA"/>
</dbReference>
<dbReference type="PANTHER" id="PTHR30085:SF6">
    <property type="entry name" value="ABC TRANSPORTER GLUTAMINE-BINDING PROTEIN GLNH"/>
    <property type="match status" value="1"/>
</dbReference>
<comment type="similarity">
    <text evidence="1">Belongs to the bacterial solute-binding protein 3 family.</text>
</comment>
<feature type="domain" description="Solute-binding protein family 3/N-terminal" evidence="5">
    <location>
        <begin position="42"/>
        <end position="266"/>
    </location>
</feature>
<organism evidence="6 7">
    <name type="scientific">Amycolatopsis samaneae</name>
    <dbReference type="NCBI Taxonomy" id="664691"/>
    <lineage>
        <taxon>Bacteria</taxon>
        <taxon>Bacillati</taxon>
        <taxon>Actinomycetota</taxon>
        <taxon>Actinomycetes</taxon>
        <taxon>Pseudonocardiales</taxon>
        <taxon>Pseudonocardiaceae</taxon>
        <taxon>Amycolatopsis</taxon>
    </lineage>
</organism>
<gene>
    <name evidence="6" type="ORF">ACFSYJ_26380</name>
</gene>
<keyword evidence="7" id="KW-1185">Reference proteome</keyword>